<name>F4W9C0_ACREC</name>
<accession>F4W9C0</accession>
<dbReference type="AlphaFoldDB" id="F4W9C0"/>
<proteinExistence type="predicted"/>
<keyword evidence="3" id="KW-1185">Reference proteome</keyword>
<gene>
    <name evidence="2" type="ORF">G5I_02068</name>
</gene>
<organism evidence="3">
    <name type="scientific">Acromyrmex echinatior</name>
    <name type="common">Panamanian leafcutter ant</name>
    <name type="synonym">Acromyrmex octospinosus echinatior</name>
    <dbReference type="NCBI Taxonomy" id="103372"/>
    <lineage>
        <taxon>Eukaryota</taxon>
        <taxon>Metazoa</taxon>
        <taxon>Ecdysozoa</taxon>
        <taxon>Arthropoda</taxon>
        <taxon>Hexapoda</taxon>
        <taxon>Insecta</taxon>
        <taxon>Pterygota</taxon>
        <taxon>Neoptera</taxon>
        <taxon>Endopterygota</taxon>
        <taxon>Hymenoptera</taxon>
        <taxon>Apocrita</taxon>
        <taxon>Aculeata</taxon>
        <taxon>Formicoidea</taxon>
        <taxon>Formicidae</taxon>
        <taxon>Myrmicinae</taxon>
        <taxon>Acromyrmex</taxon>
    </lineage>
</organism>
<feature type="region of interest" description="Disordered" evidence="1">
    <location>
        <begin position="539"/>
        <end position="559"/>
    </location>
</feature>
<evidence type="ECO:0000313" key="3">
    <source>
        <dbReference type="Proteomes" id="UP000007755"/>
    </source>
</evidence>
<feature type="region of interest" description="Disordered" evidence="1">
    <location>
        <begin position="454"/>
        <end position="482"/>
    </location>
</feature>
<evidence type="ECO:0000256" key="1">
    <source>
        <dbReference type="SAM" id="MobiDB-lite"/>
    </source>
</evidence>
<evidence type="ECO:0000313" key="2">
    <source>
        <dbReference type="EMBL" id="EGI69302.1"/>
    </source>
</evidence>
<dbReference type="InParanoid" id="F4W9C0"/>
<sequence>MQLLSDDETTMIPDEPRNCRRSGAFFRTKCCRGAFDFIIKLRLCGTANTNRVCSCAAKHAPLAASGVFKEISDEWQTLRNSRLLKVVTPTGALLPPCKMMLCVSNYFVCSKMVLRQSHEGVVGVRQYMELVRRLQSNEPSGKRRATCLMSLVKHGYVVLLVDQEDDFLVVGGVDNAIILYRTIEKDGTGSREGKERKDILWSLNCPWTMTFLRTDDINRLTHESDKEQEKTVSSVRSTTSDSFVVSFAFFVFAGFCGRVKEEKSKRPLLITISGLILKLDLAKHEVAWKEKERRNPTTRGGTCRESITMKRPHSVIEIPDFTIGPVLGYYWLPQFSNYYDHPMSGNDRYKIVVFRSVRNIGVTGNSAKQLKVSASRMKNDFVHVAPSTGLTVCHSVTPIINDILDYLGANFTQNSRNIMSSTNIPFSRTFLTNLRIAPSHPVILKRLEEGMLKFNPNKRGTGPASGARATGPRGDVGPGGADTSANPVFPYEHLCSLKENDLHITFESEIRNILVSMTSTLRLDRHHPSRDIVMEPRRRLADGGTSARKSSLSAGGNKDAVRAAKEGRYCASVELDAARIVAAMLSGISVNQEQKLIYYLHNLELTIPLSGSNIRVYLY</sequence>
<dbReference type="STRING" id="103372.F4W9C0"/>
<dbReference type="EMBL" id="GL888002">
    <property type="protein sequence ID" value="EGI69302.1"/>
    <property type="molecule type" value="Genomic_DNA"/>
</dbReference>
<reference evidence="2" key="1">
    <citation type="submission" date="2011-02" db="EMBL/GenBank/DDBJ databases">
        <title>The genome of the leaf-cutting ant Acromyrmex echinatior suggests key adaptations to social evolution and fungus farming.</title>
        <authorList>
            <person name="Nygaard S."/>
            <person name="Zhang G."/>
        </authorList>
    </citation>
    <scope>NUCLEOTIDE SEQUENCE</scope>
</reference>
<dbReference type="Proteomes" id="UP000007755">
    <property type="component" value="Unassembled WGS sequence"/>
</dbReference>
<protein>
    <submittedName>
        <fullName evidence="2">Uncharacterized protein</fullName>
    </submittedName>
</protein>